<name>A0ABR4AI74_9LECA</name>
<organism evidence="1 2">
    <name type="scientific">Stereocaulon virgatum</name>
    <dbReference type="NCBI Taxonomy" id="373712"/>
    <lineage>
        <taxon>Eukaryota</taxon>
        <taxon>Fungi</taxon>
        <taxon>Dikarya</taxon>
        <taxon>Ascomycota</taxon>
        <taxon>Pezizomycotina</taxon>
        <taxon>Lecanoromycetes</taxon>
        <taxon>OSLEUM clade</taxon>
        <taxon>Lecanoromycetidae</taxon>
        <taxon>Lecanorales</taxon>
        <taxon>Lecanorineae</taxon>
        <taxon>Stereocaulaceae</taxon>
        <taxon>Stereocaulon</taxon>
    </lineage>
</organism>
<dbReference type="EMBL" id="JBEFKJ010000007">
    <property type="protein sequence ID" value="KAL2045206.1"/>
    <property type="molecule type" value="Genomic_DNA"/>
</dbReference>
<comment type="caution">
    <text evidence="1">The sequence shown here is derived from an EMBL/GenBank/DDBJ whole genome shotgun (WGS) entry which is preliminary data.</text>
</comment>
<protein>
    <submittedName>
        <fullName evidence="1">Uncharacterized protein</fullName>
    </submittedName>
</protein>
<dbReference type="SUPFAM" id="SSF53474">
    <property type="entry name" value="alpha/beta-Hydrolases"/>
    <property type="match status" value="1"/>
</dbReference>
<keyword evidence="2" id="KW-1185">Reference proteome</keyword>
<dbReference type="PANTHER" id="PTHR47381">
    <property type="entry name" value="ALPHA/BETA-HYDROLASES SUPERFAMILY PROTEIN"/>
    <property type="match status" value="1"/>
</dbReference>
<dbReference type="Proteomes" id="UP001590950">
    <property type="component" value="Unassembled WGS sequence"/>
</dbReference>
<evidence type="ECO:0000313" key="2">
    <source>
        <dbReference type="Proteomes" id="UP001590950"/>
    </source>
</evidence>
<sequence length="350" mass="38988">MAETYPTQPKAVSQETHCIAGILTTVYGLAELNKDIKDVACLWLLHPRLQTQSCMAPIAASTVAAWNERQRKPKTKRTNLIAISFDQRNHGSREVDNMANEAWKSGNERHAQDMFASYHGTAMDTSQLLTYIPSYIFPMSNHTITHNMILGISLGAHAAWQCLFHDPRITSAIIIIGCPDYVRLMSDRARLSKLDSWTQSSPKGSTFLGSKNFPNGLIEAVEKYDPAGLLLGAGTSGDDTIYSRDPTAMEKRSLIPIMKSTLQNKRILNMSGGADKLVPYKCAEPFLRWLKNATSPTGWFKEGNVILEDIVFEGVKHEMSPGMVKEVHRFVCDTLNQQATTETGRRLSKI</sequence>
<dbReference type="Gene3D" id="3.40.50.1820">
    <property type="entry name" value="alpha/beta hydrolase"/>
    <property type="match status" value="1"/>
</dbReference>
<dbReference type="InterPro" id="IPR029058">
    <property type="entry name" value="AB_hydrolase_fold"/>
</dbReference>
<dbReference type="PANTHER" id="PTHR47381:SF3">
    <property type="entry name" value="ALPHA_BETA-HYDROLASES SUPERFAMILY PROTEIN"/>
    <property type="match status" value="1"/>
</dbReference>
<evidence type="ECO:0000313" key="1">
    <source>
        <dbReference type="EMBL" id="KAL2045206.1"/>
    </source>
</evidence>
<gene>
    <name evidence="1" type="ORF">N7G274_002288</name>
</gene>
<proteinExistence type="predicted"/>
<reference evidence="1 2" key="1">
    <citation type="submission" date="2024-09" db="EMBL/GenBank/DDBJ databases">
        <title>Rethinking Asexuality: The Enigmatic Case of Functional Sexual Genes in Lepraria (Stereocaulaceae).</title>
        <authorList>
            <person name="Doellman M."/>
            <person name="Sun Y."/>
            <person name="Barcenas-Pena A."/>
            <person name="Lumbsch H.T."/>
            <person name="Grewe F."/>
        </authorList>
    </citation>
    <scope>NUCLEOTIDE SEQUENCE [LARGE SCALE GENOMIC DNA]</scope>
    <source>
        <strain evidence="1 2">Mercado 3170</strain>
    </source>
</reference>
<accession>A0ABR4AI74</accession>